<dbReference type="KEGG" id="fbe:FF125_08265"/>
<dbReference type="Proteomes" id="UP000306229">
    <property type="component" value="Chromosome"/>
</dbReference>
<name>A0A5B7TT67_9FLAO</name>
<evidence type="ECO:0000313" key="2">
    <source>
        <dbReference type="Proteomes" id="UP000306229"/>
    </source>
</evidence>
<protein>
    <submittedName>
        <fullName evidence="1">Uncharacterized protein</fullName>
    </submittedName>
</protein>
<sequence length="138" mass="16507">MNLKEKIISEYLNTCKNYLNKITEFKEIIPQNINYTNTLFNSQSEYQNFKKESLNELVAQIKKIIAQLEKYNLFKTLNGKIIRLVINNNLTNAKFYDYAISDYNYRDIEPQLFEIINFNAKHLSQLSRKLRELKINNE</sequence>
<proteinExistence type="predicted"/>
<dbReference type="RefSeq" id="WP_138949316.1">
    <property type="nucleotide sequence ID" value="NZ_CP040749.1"/>
</dbReference>
<keyword evidence="2" id="KW-1185">Reference proteome</keyword>
<dbReference type="EMBL" id="CP040749">
    <property type="protein sequence ID" value="QCX38424.1"/>
    <property type="molecule type" value="Genomic_DNA"/>
</dbReference>
<accession>A0A5B7TT67</accession>
<reference evidence="1 2" key="1">
    <citation type="submission" date="2019-05" db="EMBL/GenBank/DDBJ databases">
        <title>Algicella ahnfeltiae gen. nov., sp. nov., a novel marine bacterium of the family Flavobacteriaceae isolated from a red alga.</title>
        <authorList>
            <person name="Nedashkovskaya O.I."/>
            <person name="Kukhlevskiy A.D."/>
            <person name="Kim S.-G."/>
            <person name="Zhukova N.V."/>
            <person name="Mikhailov V.V."/>
        </authorList>
    </citation>
    <scope>NUCLEOTIDE SEQUENCE [LARGE SCALE GENOMIC DNA]</scope>
    <source>
        <strain evidence="1 2">10Alg115</strain>
    </source>
</reference>
<evidence type="ECO:0000313" key="1">
    <source>
        <dbReference type="EMBL" id="QCX38424.1"/>
    </source>
</evidence>
<dbReference type="AlphaFoldDB" id="A0A5B7TT67"/>
<organism evidence="1 2">
    <name type="scientific">Aureibaculum algae</name>
    <dbReference type="NCBI Taxonomy" id="2584122"/>
    <lineage>
        <taxon>Bacteria</taxon>
        <taxon>Pseudomonadati</taxon>
        <taxon>Bacteroidota</taxon>
        <taxon>Flavobacteriia</taxon>
        <taxon>Flavobacteriales</taxon>
        <taxon>Flavobacteriaceae</taxon>
        <taxon>Aureibaculum</taxon>
    </lineage>
</organism>
<gene>
    <name evidence="1" type="ORF">FF125_08265</name>
</gene>